<dbReference type="EMBL" id="QOCW01000002">
    <property type="protein sequence ID" value="RBW70982.1"/>
    <property type="molecule type" value="Genomic_DNA"/>
</dbReference>
<evidence type="ECO:0000256" key="1">
    <source>
        <dbReference type="ARBA" id="ARBA00008331"/>
    </source>
</evidence>
<comment type="miscellaneous">
    <text evidence="6">The iminoaspartate product is unstable in aqueous solution and can decompose to oxaloacetate and ammonia.</text>
</comment>
<feature type="binding site" evidence="6">
    <location>
        <position position="188"/>
    </location>
    <ligand>
        <name>NAD(+)</name>
        <dbReference type="ChEBI" id="CHEBI:57540"/>
    </ligand>
</feature>
<evidence type="ECO:0000313" key="10">
    <source>
        <dbReference type="Proteomes" id="UP000253314"/>
    </source>
</evidence>
<organism evidence="9 10">
    <name type="scientific">Bacillus taeanensis</name>
    <dbReference type="NCBI Taxonomy" id="273032"/>
    <lineage>
        <taxon>Bacteria</taxon>
        <taxon>Bacillati</taxon>
        <taxon>Bacillota</taxon>
        <taxon>Bacilli</taxon>
        <taxon>Bacillales</taxon>
        <taxon>Bacillaceae</taxon>
        <taxon>Bacillus</taxon>
    </lineage>
</organism>
<dbReference type="NCBIfam" id="NF009829">
    <property type="entry name" value="PRK13303.1-4"/>
    <property type="match status" value="1"/>
</dbReference>
<dbReference type="GO" id="GO:0033735">
    <property type="term" value="F:aspartate dehydrogenase [NAD(P)+] activity"/>
    <property type="evidence" value="ECO:0007669"/>
    <property type="project" value="UniProtKB-EC"/>
</dbReference>
<keyword evidence="10" id="KW-1185">Reference proteome</keyword>
<dbReference type="InterPro" id="IPR002811">
    <property type="entry name" value="Asp_DH"/>
</dbReference>
<dbReference type="Gene3D" id="3.40.50.720">
    <property type="entry name" value="NAD(P)-binding Rossmann-like Domain"/>
    <property type="match status" value="1"/>
</dbReference>
<dbReference type="HAMAP" id="MF_01265">
    <property type="entry name" value="NadX"/>
    <property type="match status" value="1"/>
</dbReference>
<feature type="binding site" evidence="6">
    <location>
        <position position="122"/>
    </location>
    <ligand>
        <name>NAD(+)</name>
        <dbReference type="ChEBI" id="CHEBI:57540"/>
    </ligand>
</feature>
<dbReference type="PANTHER" id="PTHR31873">
    <property type="entry name" value="L-ASPARTATE DEHYDROGENASE-RELATED"/>
    <property type="match status" value="1"/>
</dbReference>
<feature type="domain" description="Aspartate dehydrogenase" evidence="7">
    <location>
        <begin position="167"/>
        <end position="252"/>
    </location>
</feature>
<dbReference type="Pfam" id="PF03447">
    <property type="entry name" value="NAD_binding_3"/>
    <property type="match status" value="1"/>
</dbReference>
<evidence type="ECO:0000313" key="9">
    <source>
        <dbReference type="EMBL" id="RBW70982.1"/>
    </source>
</evidence>
<feature type="active site" evidence="6">
    <location>
        <position position="218"/>
    </location>
</feature>
<dbReference type="InterPro" id="IPR020626">
    <property type="entry name" value="Asp_DH_prok"/>
</dbReference>
<dbReference type="NCBIfam" id="NF009828">
    <property type="entry name" value="PRK13303.1-3"/>
    <property type="match status" value="1"/>
</dbReference>
<dbReference type="InterPro" id="IPR036291">
    <property type="entry name" value="NAD(P)-bd_dom_sf"/>
</dbReference>
<evidence type="ECO:0000259" key="8">
    <source>
        <dbReference type="Pfam" id="PF03447"/>
    </source>
</evidence>
<evidence type="ECO:0000256" key="5">
    <source>
        <dbReference type="ARBA" id="ARBA00023027"/>
    </source>
</evidence>
<evidence type="ECO:0000256" key="2">
    <source>
        <dbReference type="ARBA" id="ARBA00022642"/>
    </source>
</evidence>
<feature type="domain" description="Aspartate/homoserine dehydrogenase NAD-binding" evidence="8">
    <location>
        <begin position="8"/>
        <end position="119"/>
    </location>
</feature>
<comment type="pathway">
    <text evidence="6">Cofactor biosynthesis; NAD(+) biosynthesis; iminoaspartate from L-aspartate (dehydrogenase route): step 1/1.</text>
</comment>
<dbReference type="PIRSF" id="PIRSF005227">
    <property type="entry name" value="Asp_dh_NAD_syn"/>
    <property type="match status" value="1"/>
</dbReference>
<comment type="catalytic activity">
    <reaction evidence="6">
        <text>L-aspartate + NADP(+) + H2O = oxaloacetate + NH4(+) + NADPH + H(+)</text>
        <dbReference type="Rhea" id="RHEA:11784"/>
        <dbReference type="ChEBI" id="CHEBI:15377"/>
        <dbReference type="ChEBI" id="CHEBI:15378"/>
        <dbReference type="ChEBI" id="CHEBI:16452"/>
        <dbReference type="ChEBI" id="CHEBI:28938"/>
        <dbReference type="ChEBI" id="CHEBI:29991"/>
        <dbReference type="ChEBI" id="CHEBI:57783"/>
        <dbReference type="ChEBI" id="CHEBI:58349"/>
        <dbReference type="EC" id="1.4.1.21"/>
    </reaction>
</comment>
<dbReference type="AlphaFoldDB" id="A0A366XXW6"/>
<dbReference type="Pfam" id="PF01958">
    <property type="entry name" value="Asp_DH_C"/>
    <property type="match status" value="1"/>
</dbReference>
<proteinExistence type="inferred from homology"/>
<reference evidence="9 10" key="1">
    <citation type="submission" date="2018-07" db="EMBL/GenBank/DDBJ databases">
        <title>Lottiidibacillus patelloidae gen. nov., sp. nov., isolated from the intestinal tract of a marine limpet and the reclassification of B. taeanensis BH030017T, B. algicola KMM 3737T and B. hwajinpoensis SW-72T as genus Lottiidibacillus.</title>
        <authorList>
            <person name="Liu R."/>
            <person name="Huang Z."/>
        </authorList>
    </citation>
    <scope>NUCLEOTIDE SEQUENCE [LARGE SCALE GENOMIC DNA]</scope>
    <source>
        <strain evidence="9 10">BH030017</strain>
    </source>
</reference>
<name>A0A366XXW6_9BACI</name>
<accession>A0A366XXW6</accession>
<evidence type="ECO:0000256" key="3">
    <source>
        <dbReference type="ARBA" id="ARBA00022857"/>
    </source>
</evidence>
<dbReference type="Gene3D" id="3.30.360.10">
    <property type="entry name" value="Dihydrodipicolinate Reductase, domain 2"/>
    <property type="match status" value="1"/>
</dbReference>
<dbReference type="UniPathway" id="UPA00253">
    <property type="reaction ID" value="UER00456"/>
</dbReference>
<dbReference type="GO" id="GO:0051287">
    <property type="term" value="F:NAD binding"/>
    <property type="evidence" value="ECO:0007669"/>
    <property type="project" value="UniProtKB-UniRule"/>
</dbReference>
<comment type="function">
    <text evidence="6">Specifically catalyzes the NAD or NADP-dependent dehydrogenation of L-aspartate to iminoaspartate.</text>
</comment>
<evidence type="ECO:0000256" key="4">
    <source>
        <dbReference type="ARBA" id="ARBA00023002"/>
    </source>
</evidence>
<comment type="similarity">
    <text evidence="1 6">Belongs to the L-aspartate dehydrogenase family.</text>
</comment>
<dbReference type="PANTHER" id="PTHR31873:SF6">
    <property type="entry name" value="ASPARTATE DEHYDROGENASE DOMAIN-CONTAINING PROTEIN"/>
    <property type="match status" value="1"/>
</dbReference>
<dbReference type="EC" id="1.4.1.21" evidence="6"/>
<keyword evidence="5 6" id="KW-0520">NAD</keyword>
<dbReference type="RefSeq" id="WP_113804461.1">
    <property type="nucleotide sequence ID" value="NZ_QOCW01000002.1"/>
</dbReference>
<comment type="catalytic activity">
    <reaction evidence="6">
        <text>L-aspartate + NAD(+) + H2O = oxaloacetate + NH4(+) + NADH + H(+)</text>
        <dbReference type="Rhea" id="RHEA:11788"/>
        <dbReference type="ChEBI" id="CHEBI:15377"/>
        <dbReference type="ChEBI" id="CHEBI:15378"/>
        <dbReference type="ChEBI" id="CHEBI:16452"/>
        <dbReference type="ChEBI" id="CHEBI:28938"/>
        <dbReference type="ChEBI" id="CHEBI:29991"/>
        <dbReference type="ChEBI" id="CHEBI:57540"/>
        <dbReference type="ChEBI" id="CHEBI:57945"/>
        <dbReference type="EC" id="1.4.1.21"/>
    </reaction>
</comment>
<evidence type="ECO:0000259" key="7">
    <source>
        <dbReference type="Pfam" id="PF01958"/>
    </source>
</evidence>
<dbReference type="InterPro" id="IPR022487">
    <property type="entry name" value="Asp_DH_arc"/>
</dbReference>
<evidence type="ECO:0000256" key="6">
    <source>
        <dbReference type="HAMAP-Rule" id="MF_01265"/>
    </source>
</evidence>
<sequence length="267" mass="29418">MLKVGLIGFGSIGKDVAHYIKERKVNDVSLKGILVRNKEKVQQLEEDWIVCDHIDEFLQLDLDVVIEAAGHDAVYQFGEDVLLSGKDLMIISVGALADETLHTSLEKAAERTNTKLMIPSAAIAGLDRIASARFRNISEIKLITRKPPRVWYGTIAEERVNLETICEPYCIFSGTARQSAKLFPESVNVSAALSLAGIGFDETEVEVYVDPTVQHNTHEIAARGDFGEVRFQVQNTPSADNPKSGYIVAMSICKVLNNLTSRFVIGI</sequence>
<keyword evidence="2 6" id="KW-0662">Pyridine nucleotide biosynthesis</keyword>
<dbReference type="GO" id="GO:0016639">
    <property type="term" value="F:oxidoreductase activity, acting on the CH-NH2 group of donors, NAD or NADP as acceptor"/>
    <property type="evidence" value="ECO:0007669"/>
    <property type="project" value="UniProtKB-UniRule"/>
</dbReference>
<dbReference type="InterPro" id="IPR005106">
    <property type="entry name" value="Asp/hSer_DH_NAD-bd"/>
</dbReference>
<keyword evidence="4 6" id="KW-0560">Oxidoreductase</keyword>
<dbReference type="GO" id="GO:0050661">
    <property type="term" value="F:NADP binding"/>
    <property type="evidence" value="ECO:0007669"/>
    <property type="project" value="UniProtKB-UniRule"/>
</dbReference>
<dbReference type="NCBIfam" id="TIGR03855">
    <property type="entry name" value="NAD_NadX"/>
    <property type="match status" value="1"/>
</dbReference>
<dbReference type="InterPro" id="IPR011182">
    <property type="entry name" value="L-Asp_DH"/>
</dbReference>
<comment type="caution">
    <text evidence="9">The sequence shown here is derived from an EMBL/GenBank/DDBJ whole genome shotgun (WGS) entry which is preliminary data.</text>
</comment>
<dbReference type="GO" id="GO:0009435">
    <property type="term" value="P:NAD+ biosynthetic process"/>
    <property type="evidence" value="ECO:0007669"/>
    <property type="project" value="UniProtKB-UniRule"/>
</dbReference>
<dbReference type="OrthoDB" id="1906017at2"/>
<protein>
    <recommendedName>
        <fullName evidence="6">L-aspartate dehydrogenase</fullName>
        <ecNumber evidence="6">1.4.1.21</ecNumber>
    </recommendedName>
</protein>
<dbReference type="Proteomes" id="UP000253314">
    <property type="component" value="Unassembled WGS sequence"/>
</dbReference>
<dbReference type="SUPFAM" id="SSF51735">
    <property type="entry name" value="NAD(P)-binding Rossmann-fold domains"/>
    <property type="match status" value="1"/>
</dbReference>
<keyword evidence="3 6" id="KW-0521">NADP</keyword>
<gene>
    <name evidence="6 9" type="primary">nadX</name>
    <name evidence="9" type="ORF">DS031_03025</name>
</gene>
<dbReference type="SUPFAM" id="SSF55347">
    <property type="entry name" value="Glyceraldehyde-3-phosphate dehydrogenase-like, C-terminal domain"/>
    <property type="match status" value="1"/>
</dbReference>